<dbReference type="AlphaFoldDB" id="T1EWE7"/>
<gene>
    <name evidence="3" type="primary">20200897</name>
    <name evidence="2" type="ORF">HELRODRAFT_165190</name>
</gene>
<evidence type="ECO:0000313" key="2">
    <source>
        <dbReference type="EMBL" id="ESN93034.1"/>
    </source>
</evidence>
<dbReference type="HOGENOM" id="CLU_2075710_0_0_1"/>
<dbReference type="RefSeq" id="XP_009029296.1">
    <property type="nucleotide sequence ID" value="XM_009031048.1"/>
</dbReference>
<dbReference type="InParanoid" id="T1EWE7"/>
<dbReference type="EMBL" id="KB097639">
    <property type="protein sequence ID" value="ESN93034.1"/>
    <property type="molecule type" value="Genomic_DNA"/>
</dbReference>
<evidence type="ECO:0000313" key="4">
    <source>
        <dbReference type="Proteomes" id="UP000015101"/>
    </source>
</evidence>
<sequence length="118" mass="13610">MFQRQSFDSRSIAGDWMNMLDEDLAGNPRYHHPDGPKSGIRPNYPPPEKRGLSRIKIKMERQTPSNEKHANSEDYYADLLTGVQTGRQADRQTVMRDKQECVTLNLNAVTFNKLLFLD</sequence>
<keyword evidence="4" id="KW-1185">Reference proteome</keyword>
<feature type="region of interest" description="Disordered" evidence="1">
    <location>
        <begin position="23"/>
        <end position="50"/>
    </location>
</feature>
<dbReference type="EnsemblMetazoa" id="HelroT165190">
    <property type="protein sequence ID" value="HelroP165190"/>
    <property type="gene ID" value="HelroG165190"/>
</dbReference>
<evidence type="ECO:0000313" key="3">
    <source>
        <dbReference type="EnsemblMetazoa" id="HelroP165190"/>
    </source>
</evidence>
<reference evidence="2 4" key="2">
    <citation type="journal article" date="2013" name="Nature">
        <title>Insights into bilaterian evolution from three spiralian genomes.</title>
        <authorList>
            <person name="Simakov O."/>
            <person name="Marletaz F."/>
            <person name="Cho S.J."/>
            <person name="Edsinger-Gonzales E."/>
            <person name="Havlak P."/>
            <person name="Hellsten U."/>
            <person name="Kuo D.H."/>
            <person name="Larsson T."/>
            <person name="Lv J."/>
            <person name="Arendt D."/>
            <person name="Savage R."/>
            <person name="Osoegawa K."/>
            <person name="de Jong P."/>
            <person name="Grimwood J."/>
            <person name="Chapman J.A."/>
            <person name="Shapiro H."/>
            <person name="Aerts A."/>
            <person name="Otillar R.P."/>
            <person name="Terry A.Y."/>
            <person name="Boore J.L."/>
            <person name="Grigoriev I.V."/>
            <person name="Lindberg D.R."/>
            <person name="Seaver E.C."/>
            <person name="Weisblat D.A."/>
            <person name="Putnam N.H."/>
            <person name="Rokhsar D.S."/>
        </authorList>
    </citation>
    <scope>NUCLEOTIDE SEQUENCE</scope>
</reference>
<dbReference type="CTD" id="20200897"/>
<organism evidence="3 4">
    <name type="scientific">Helobdella robusta</name>
    <name type="common">Californian leech</name>
    <dbReference type="NCBI Taxonomy" id="6412"/>
    <lineage>
        <taxon>Eukaryota</taxon>
        <taxon>Metazoa</taxon>
        <taxon>Spiralia</taxon>
        <taxon>Lophotrochozoa</taxon>
        <taxon>Annelida</taxon>
        <taxon>Clitellata</taxon>
        <taxon>Hirudinea</taxon>
        <taxon>Rhynchobdellida</taxon>
        <taxon>Glossiphoniidae</taxon>
        <taxon>Helobdella</taxon>
    </lineage>
</organism>
<dbReference type="GeneID" id="20200897"/>
<protein>
    <submittedName>
        <fullName evidence="2 3">Uncharacterized protein</fullName>
    </submittedName>
</protein>
<name>T1EWE7_HELRO</name>
<dbReference type="Proteomes" id="UP000015101">
    <property type="component" value="Unassembled WGS sequence"/>
</dbReference>
<evidence type="ECO:0000256" key="1">
    <source>
        <dbReference type="SAM" id="MobiDB-lite"/>
    </source>
</evidence>
<reference evidence="4" key="1">
    <citation type="submission" date="2012-12" db="EMBL/GenBank/DDBJ databases">
        <authorList>
            <person name="Hellsten U."/>
            <person name="Grimwood J."/>
            <person name="Chapman J.A."/>
            <person name="Shapiro H."/>
            <person name="Aerts A."/>
            <person name="Otillar R.P."/>
            <person name="Terry A.Y."/>
            <person name="Boore J.L."/>
            <person name="Simakov O."/>
            <person name="Marletaz F."/>
            <person name="Cho S.-J."/>
            <person name="Edsinger-Gonzales E."/>
            <person name="Havlak P."/>
            <person name="Kuo D.-H."/>
            <person name="Larsson T."/>
            <person name="Lv J."/>
            <person name="Arendt D."/>
            <person name="Savage R."/>
            <person name="Osoegawa K."/>
            <person name="de Jong P."/>
            <person name="Lindberg D.R."/>
            <person name="Seaver E.C."/>
            <person name="Weisblat D.A."/>
            <person name="Putnam N.H."/>
            <person name="Grigoriev I.V."/>
            <person name="Rokhsar D.S."/>
        </authorList>
    </citation>
    <scope>NUCLEOTIDE SEQUENCE</scope>
</reference>
<dbReference type="EMBL" id="AMQM01001980">
    <property type="status" value="NOT_ANNOTATED_CDS"/>
    <property type="molecule type" value="Genomic_DNA"/>
</dbReference>
<reference evidence="3" key="3">
    <citation type="submission" date="2015-06" db="UniProtKB">
        <authorList>
            <consortium name="EnsemblMetazoa"/>
        </authorList>
    </citation>
    <scope>IDENTIFICATION</scope>
</reference>
<accession>T1EWE7</accession>
<dbReference type="KEGG" id="hro:HELRODRAFT_165190"/>
<proteinExistence type="predicted"/>